<dbReference type="EMBL" id="JAUOEK010000069">
    <property type="protein sequence ID" value="MDO5969356.1"/>
    <property type="molecule type" value="Genomic_DNA"/>
</dbReference>
<evidence type="ECO:0000313" key="2">
    <source>
        <dbReference type="EMBL" id="MDO5969356.1"/>
    </source>
</evidence>
<proteinExistence type="predicted"/>
<dbReference type="Proteomes" id="UP001176883">
    <property type="component" value="Unassembled WGS sequence"/>
</dbReference>
<evidence type="ECO:0000256" key="1">
    <source>
        <dbReference type="SAM" id="Phobius"/>
    </source>
</evidence>
<reference evidence="2" key="1">
    <citation type="submission" date="2023-07" db="EMBL/GenBank/DDBJ databases">
        <title>Two novel species in the genus Flavivirga.</title>
        <authorList>
            <person name="Kwon K."/>
        </authorList>
    </citation>
    <scope>NUCLEOTIDE SEQUENCE</scope>
    <source>
        <strain evidence="2">KCTC 52353</strain>
    </source>
</reference>
<keyword evidence="1" id="KW-0472">Membrane</keyword>
<gene>
    <name evidence="2" type="ORF">Q4Q35_06020</name>
</gene>
<keyword evidence="1" id="KW-1133">Transmembrane helix</keyword>
<feature type="transmembrane region" description="Helical" evidence="1">
    <location>
        <begin position="50"/>
        <end position="67"/>
    </location>
</feature>
<sequence length="147" mass="16260">MKGNWILTSTVLGIIGGIITYAIIGDWQISLIIAVVILVLVLLNNPATRYMRAFYVISFPLLSNIYFFINSKTGNLNIQAGLKELDLITVAVLGVLSMVCLILDYLERNSKLNGNVIKTSRNSIKNVFGSNINITQTIKKKGINKDE</sequence>
<dbReference type="RefSeq" id="WP_303277046.1">
    <property type="nucleotide sequence ID" value="NZ_JAUOEK010000069.1"/>
</dbReference>
<name>A0ABT8W8D9_9FLAO</name>
<keyword evidence="3" id="KW-1185">Reference proteome</keyword>
<accession>A0ABT8W8D9</accession>
<keyword evidence="1" id="KW-0812">Transmembrane</keyword>
<organism evidence="2 3">
    <name type="scientific">Flavivirga aquimarina</name>
    <dbReference type="NCBI Taxonomy" id="2027862"/>
    <lineage>
        <taxon>Bacteria</taxon>
        <taxon>Pseudomonadati</taxon>
        <taxon>Bacteroidota</taxon>
        <taxon>Flavobacteriia</taxon>
        <taxon>Flavobacteriales</taxon>
        <taxon>Flavobacteriaceae</taxon>
        <taxon>Flavivirga</taxon>
    </lineage>
</organism>
<comment type="caution">
    <text evidence="2">The sequence shown here is derived from an EMBL/GenBank/DDBJ whole genome shotgun (WGS) entry which is preliminary data.</text>
</comment>
<evidence type="ECO:0000313" key="3">
    <source>
        <dbReference type="Proteomes" id="UP001176883"/>
    </source>
</evidence>
<feature type="transmembrane region" description="Helical" evidence="1">
    <location>
        <begin position="12"/>
        <end position="43"/>
    </location>
</feature>
<feature type="transmembrane region" description="Helical" evidence="1">
    <location>
        <begin position="87"/>
        <end position="106"/>
    </location>
</feature>
<evidence type="ECO:0008006" key="4">
    <source>
        <dbReference type="Google" id="ProtNLM"/>
    </source>
</evidence>
<protein>
    <recommendedName>
        <fullName evidence="4">DUF4118 domain-containing protein</fullName>
    </recommendedName>
</protein>